<organism evidence="15 17">
    <name type="scientific">Bursaphelenchus xylophilus</name>
    <name type="common">Pinewood nematode worm</name>
    <name type="synonym">Aphelenchoides xylophilus</name>
    <dbReference type="NCBI Taxonomy" id="6326"/>
    <lineage>
        <taxon>Eukaryota</taxon>
        <taxon>Metazoa</taxon>
        <taxon>Ecdysozoa</taxon>
        <taxon>Nematoda</taxon>
        <taxon>Chromadorea</taxon>
        <taxon>Rhabditida</taxon>
        <taxon>Tylenchina</taxon>
        <taxon>Tylenchomorpha</taxon>
        <taxon>Aphelenchoidea</taxon>
        <taxon>Aphelenchoididae</taxon>
        <taxon>Bursaphelenchus</taxon>
    </lineage>
</organism>
<dbReference type="EMBL" id="CAJFDI010000003">
    <property type="protein sequence ID" value="CAD5221432.1"/>
    <property type="molecule type" value="Genomic_DNA"/>
</dbReference>
<evidence type="ECO:0000313" key="14">
    <source>
        <dbReference type="EMBL" id="CAG9108425.1"/>
    </source>
</evidence>
<dbReference type="GO" id="GO:0005634">
    <property type="term" value="C:nucleus"/>
    <property type="evidence" value="ECO:0007669"/>
    <property type="project" value="UniProtKB-SubCell"/>
</dbReference>
<evidence type="ECO:0000256" key="1">
    <source>
        <dbReference type="ARBA" id="ARBA00004123"/>
    </source>
</evidence>
<dbReference type="InterPro" id="IPR036529">
    <property type="entry name" value="KIX_dom_sf"/>
</dbReference>
<feature type="compositionally biased region" description="Polar residues" evidence="10">
    <location>
        <begin position="451"/>
        <end position="465"/>
    </location>
</feature>
<evidence type="ECO:0000259" key="11">
    <source>
        <dbReference type="Pfam" id="PF09606"/>
    </source>
</evidence>
<gene>
    <name evidence="9" type="primary">MED15</name>
    <name evidence="13" type="ORF">BXYJ_LOCUS6675</name>
</gene>
<reference evidence="14" key="2">
    <citation type="submission" date="2020-08" db="EMBL/GenBank/DDBJ databases">
        <authorList>
            <person name="Kikuchi T."/>
        </authorList>
    </citation>
    <scope>NUCLEOTIDE SEQUENCE</scope>
    <source>
        <strain evidence="13">Ka4C1</strain>
    </source>
</reference>
<feature type="region of interest" description="Disordered" evidence="10">
    <location>
        <begin position="146"/>
        <end position="220"/>
    </location>
</feature>
<evidence type="ECO:0000313" key="15">
    <source>
        <dbReference type="Proteomes" id="UP000095284"/>
    </source>
</evidence>
<dbReference type="Gene3D" id="1.10.246.20">
    <property type="entry name" value="Coactivator CBP, KIX domain"/>
    <property type="match status" value="1"/>
</dbReference>
<evidence type="ECO:0000256" key="9">
    <source>
        <dbReference type="RuleBase" id="RU364148"/>
    </source>
</evidence>
<name>A0A1I7STH0_BURXY</name>
<keyword evidence="6 9" id="KW-0804">Transcription</keyword>
<protein>
    <recommendedName>
        <fullName evidence="3 9">Mediator of RNA polymerase II transcription subunit 15</fullName>
    </recommendedName>
    <alternativeName>
        <fullName evidence="8 9">Mediator complex subunit 15</fullName>
    </alternativeName>
</protein>
<dbReference type="GO" id="GO:0003712">
    <property type="term" value="F:transcription coregulator activity"/>
    <property type="evidence" value="ECO:0007669"/>
    <property type="project" value="InterPro"/>
</dbReference>
<feature type="region of interest" description="Disordered" evidence="10">
    <location>
        <begin position="1"/>
        <end position="70"/>
    </location>
</feature>
<dbReference type="EMBL" id="CAJFCV020000003">
    <property type="protein sequence ID" value="CAG9108425.1"/>
    <property type="molecule type" value="Genomic_DNA"/>
</dbReference>
<dbReference type="Pfam" id="PF09606">
    <property type="entry name" value="Med15_N"/>
    <property type="match status" value="1"/>
</dbReference>
<proteinExistence type="inferred from homology"/>
<reference evidence="17" key="1">
    <citation type="submission" date="2016-11" db="UniProtKB">
        <authorList>
            <consortium name="WormBaseParasite"/>
        </authorList>
    </citation>
    <scope>IDENTIFICATION</scope>
</reference>
<feature type="compositionally biased region" description="Low complexity" evidence="10">
    <location>
        <begin position="209"/>
        <end position="219"/>
    </location>
</feature>
<keyword evidence="5 9" id="KW-0010">Activator</keyword>
<feature type="domain" description="Mediator of RNA polymerase II transcription subunit 15 N-terminal" evidence="11">
    <location>
        <begin position="64"/>
        <end position="133"/>
    </location>
</feature>
<dbReference type="Proteomes" id="UP000582659">
    <property type="component" value="Unassembled WGS sequence"/>
</dbReference>
<dbReference type="OrthoDB" id="10055322at2759"/>
<feature type="compositionally biased region" description="Polar residues" evidence="10">
    <location>
        <begin position="146"/>
        <end position="163"/>
    </location>
</feature>
<dbReference type="WBParaSite" id="BXY_1634000.1">
    <property type="protein sequence ID" value="BXY_1634000.1"/>
    <property type="gene ID" value="BXY_1634000"/>
</dbReference>
<dbReference type="InterPro" id="IPR019087">
    <property type="entry name" value="Med15_N"/>
</dbReference>
<evidence type="ECO:0000256" key="7">
    <source>
        <dbReference type="ARBA" id="ARBA00023242"/>
    </source>
</evidence>
<feature type="compositionally biased region" description="Polar residues" evidence="10">
    <location>
        <begin position="1"/>
        <end position="19"/>
    </location>
</feature>
<dbReference type="InterPro" id="IPR048386">
    <property type="entry name" value="Med15_C"/>
</dbReference>
<evidence type="ECO:0000256" key="8">
    <source>
        <dbReference type="ARBA" id="ARBA00032016"/>
    </source>
</evidence>
<feature type="compositionally biased region" description="Low complexity" evidence="10">
    <location>
        <begin position="466"/>
        <end position="484"/>
    </location>
</feature>
<dbReference type="AlphaFoldDB" id="A0A1I7STH0"/>
<dbReference type="SMR" id="A0A1I7STH0"/>
<evidence type="ECO:0000259" key="12">
    <source>
        <dbReference type="Pfam" id="PF21539"/>
    </source>
</evidence>
<dbReference type="Proteomes" id="UP000659654">
    <property type="component" value="Unassembled WGS sequence"/>
</dbReference>
<evidence type="ECO:0000313" key="17">
    <source>
        <dbReference type="WBParaSite" id="BXY_1634000.1"/>
    </source>
</evidence>
<feature type="compositionally biased region" description="Low complexity" evidence="10">
    <location>
        <begin position="441"/>
        <end position="450"/>
    </location>
</feature>
<keyword evidence="7 9" id="KW-0539">Nucleus</keyword>
<sequence length="730" mass="81780">MSSSEISNFAKQDSLSLRSENPPVNPLTQVSSPVIGERKRRATDDATPTDWKSSRPKLEQTMTDDDWPSQNFRDHVINRLEPELARNRQNAPNLPVPGDARQVEEYVFQKCVSKDEYMRTIAKVINAINCNSKTVVVPTVIHNGNNQANTTSPGQTATANNVLGNKPQMRPQVPPDPRPTHQRGLNLDIQNGSRFQTPPLGQPPPPQMSSPITSSLPNPMKMPPVQNPPPNQYANYGQYNNNPRMPSGNQYGAPMPENPIGYNNIPPKGYDSMATKMEPAVPLGQSNSVEQQMMQQQQRMWTPNGPADQLTGRPIYPNQVHPGLLNDYDLPPNIACHFKRPEDARAYKEKIRTLSKYTNTIRNMIQIANPESATKLQFALEGITFQKFMSQENIKGIESFVQRELSHQQQPYRENMNMMGDQMMVNAPPMNAYGQTSMASNWQQNPWPQNVQGSATNPNMMPQNHSQYAPPGSYASSSSVYGQPTPQPLSTGRPSPYPLPPHHKMYSTGGIMQQNHHQPMTQQPSSYQQPYQYMPPQPLPMSSQPNQMIPNSQPSQMNMTYDDQLQCPPMDATNMMPRGYDGNLMQAQVTTEMGVGGGVLMKLPEQARTEFANFDQNISYISVEPSNDGMYFIVVCALKREQIPNLRVSVPRNYPNQLATVERAALDLDSFYFDDLQNAIHEQLSKAPMHSVTDILNIWENTVMQFFNNQSLGGGGFDDLLTGTNFGDLT</sequence>
<dbReference type="Proteomes" id="UP000095284">
    <property type="component" value="Unplaced"/>
</dbReference>
<dbReference type="FunFam" id="1.10.246.20:FF:000006">
    <property type="entry name" value="Mediator of RNA polymerase II transcription subunit 15"/>
    <property type="match status" value="1"/>
</dbReference>
<evidence type="ECO:0000256" key="10">
    <source>
        <dbReference type="SAM" id="MobiDB-lite"/>
    </source>
</evidence>
<evidence type="ECO:0000256" key="5">
    <source>
        <dbReference type="ARBA" id="ARBA00023159"/>
    </source>
</evidence>
<evidence type="ECO:0000256" key="6">
    <source>
        <dbReference type="ARBA" id="ARBA00023163"/>
    </source>
</evidence>
<comment type="subcellular location">
    <subcellularLocation>
        <location evidence="1 9">Nucleus</location>
    </subcellularLocation>
</comment>
<accession>A0A1I7STH0</accession>
<evidence type="ECO:0000256" key="3">
    <source>
        <dbReference type="ARBA" id="ARBA00019613"/>
    </source>
</evidence>
<keyword evidence="16" id="KW-1185">Reference proteome</keyword>
<evidence type="ECO:0000313" key="16">
    <source>
        <dbReference type="Proteomes" id="UP000659654"/>
    </source>
</evidence>
<feature type="region of interest" description="Disordered" evidence="10">
    <location>
        <begin position="431"/>
        <end position="500"/>
    </location>
</feature>
<dbReference type="Pfam" id="PF21539">
    <property type="entry name" value="Med15_C"/>
    <property type="match status" value="1"/>
</dbReference>
<comment type="subunit">
    <text evidence="9">Component of the Mediator complex.</text>
</comment>
<evidence type="ECO:0000256" key="4">
    <source>
        <dbReference type="ARBA" id="ARBA00023015"/>
    </source>
</evidence>
<dbReference type="eggNOG" id="KOG4274">
    <property type="taxonomic scope" value="Eukaryota"/>
</dbReference>
<comment type="function">
    <text evidence="9">Component of the Mediator complex, a coactivator involved in the regulated transcription of nearly all RNA polymerase II-dependent genes. Mediator functions as a bridge to convey information from gene-specific regulatory proteins to the basal RNA polymerase II transcription machinery. Mediator is recruited to promoters by direct interactions with regulatory proteins and serves as a scaffold for the assembly of a functional preinitiation complex with RNA polymerase II and the general transcription factors.</text>
</comment>
<dbReference type="GO" id="GO:0006355">
    <property type="term" value="P:regulation of DNA-templated transcription"/>
    <property type="evidence" value="ECO:0007669"/>
    <property type="project" value="InterPro"/>
</dbReference>
<evidence type="ECO:0000256" key="2">
    <source>
        <dbReference type="ARBA" id="ARBA00009807"/>
    </source>
</evidence>
<evidence type="ECO:0000313" key="13">
    <source>
        <dbReference type="EMBL" id="CAD5221432.1"/>
    </source>
</evidence>
<feature type="domain" description="ARC105/Med15 mediator subunit C-terminal" evidence="12">
    <location>
        <begin position="604"/>
        <end position="705"/>
    </location>
</feature>
<keyword evidence="4 9" id="KW-0805">Transcription regulation</keyword>
<comment type="similarity">
    <text evidence="2 9">Belongs to the Mediator complex subunit 15 family.</text>
</comment>